<accession>A0A9N9NT55</accession>
<dbReference type="Proteomes" id="UP000789759">
    <property type="component" value="Unassembled WGS sequence"/>
</dbReference>
<sequence length="312" mass="35901">NFWCRGGGLWVLRHSSLWDEGARPDRRLAKDWKSRKNKELAGTSVHIHQLKIEGSSLGIGIGTVNGGSLNAGLVTSVKRYQEERISKKNRKVINTPQTENDEFVPVETGIESDADDEKKEFRYNLRSNKRKIMLRTLYQLMKDLARCLAEADIINISSNNPPINKEFFDRLKETAQSQPPPHVKVNGLKKWIQENYDRKISTTISNIRSVTTIEDFDTKQVEFIKRILEIKLMQFQAGHADGKSNRKNKCINPYCLLDFPSSKWHREMVYHDSSASARKADGILFNYDNTSQEFLLFENIQYAKLSGMETET</sequence>
<keyword evidence="2" id="KW-1185">Reference proteome</keyword>
<dbReference type="AlphaFoldDB" id="A0A9N9NT55"/>
<name>A0A9N9NT55_9GLOM</name>
<proteinExistence type="predicted"/>
<feature type="non-terminal residue" evidence="1">
    <location>
        <position position="1"/>
    </location>
</feature>
<dbReference type="EMBL" id="CAJVQA010020017">
    <property type="protein sequence ID" value="CAG8761590.1"/>
    <property type="molecule type" value="Genomic_DNA"/>
</dbReference>
<evidence type="ECO:0000313" key="2">
    <source>
        <dbReference type="Proteomes" id="UP000789759"/>
    </source>
</evidence>
<comment type="caution">
    <text evidence="1">The sequence shown here is derived from an EMBL/GenBank/DDBJ whole genome shotgun (WGS) entry which is preliminary data.</text>
</comment>
<organism evidence="1 2">
    <name type="scientific">Cetraspora pellucida</name>
    <dbReference type="NCBI Taxonomy" id="1433469"/>
    <lineage>
        <taxon>Eukaryota</taxon>
        <taxon>Fungi</taxon>
        <taxon>Fungi incertae sedis</taxon>
        <taxon>Mucoromycota</taxon>
        <taxon>Glomeromycotina</taxon>
        <taxon>Glomeromycetes</taxon>
        <taxon>Diversisporales</taxon>
        <taxon>Gigasporaceae</taxon>
        <taxon>Cetraspora</taxon>
    </lineage>
</organism>
<gene>
    <name evidence="1" type="ORF">CPELLU_LOCUS15339</name>
</gene>
<reference evidence="1" key="1">
    <citation type="submission" date="2021-06" db="EMBL/GenBank/DDBJ databases">
        <authorList>
            <person name="Kallberg Y."/>
            <person name="Tangrot J."/>
            <person name="Rosling A."/>
        </authorList>
    </citation>
    <scope>NUCLEOTIDE SEQUENCE</scope>
    <source>
        <strain evidence="1">FL966</strain>
    </source>
</reference>
<protein>
    <submittedName>
        <fullName evidence="1">14261_t:CDS:1</fullName>
    </submittedName>
</protein>
<evidence type="ECO:0000313" key="1">
    <source>
        <dbReference type="EMBL" id="CAG8761590.1"/>
    </source>
</evidence>
<dbReference type="OrthoDB" id="2349339at2759"/>